<evidence type="ECO:0000313" key="10">
    <source>
        <dbReference type="EMBL" id="KAK3003340.1"/>
    </source>
</evidence>
<dbReference type="PANTHER" id="PTHR31072">
    <property type="entry name" value="TRANSCRIPTION FACTOR TCP4-RELATED"/>
    <property type="match status" value="1"/>
</dbReference>
<organism evidence="10 11">
    <name type="scientific">Escallonia herrerae</name>
    <dbReference type="NCBI Taxonomy" id="1293975"/>
    <lineage>
        <taxon>Eukaryota</taxon>
        <taxon>Viridiplantae</taxon>
        <taxon>Streptophyta</taxon>
        <taxon>Embryophyta</taxon>
        <taxon>Tracheophyta</taxon>
        <taxon>Spermatophyta</taxon>
        <taxon>Magnoliopsida</taxon>
        <taxon>eudicotyledons</taxon>
        <taxon>Gunneridae</taxon>
        <taxon>Pentapetalae</taxon>
        <taxon>asterids</taxon>
        <taxon>campanulids</taxon>
        <taxon>Escalloniales</taxon>
        <taxon>Escalloniaceae</taxon>
        <taxon>Escallonia</taxon>
    </lineage>
</organism>
<dbReference type="GO" id="GO:0043565">
    <property type="term" value="F:sequence-specific DNA binding"/>
    <property type="evidence" value="ECO:0007669"/>
    <property type="project" value="TreeGrafter"/>
</dbReference>
<evidence type="ECO:0000256" key="1">
    <source>
        <dbReference type="ARBA" id="ARBA00004123"/>
    </source>
</evidence>
<name>A0AA88V7R5_9ASTE</name>
<dbReference type="InterPro" id="IPR017887">
    <property type="entry name" value="TF_TCP_subgr"/>
</dbReference>
<keyword evidence="4" id="KW-0238">DNA-binding</keyword>
<evidence type="ECO:0000256" key="2">
    <source>
        <dbReference type="ARBA" id="ARBA00022473"/>
    </source>
</evidence>
<evidence type="ECO:0000259" key="8">
    <source>
        <dbReference type="PROSITE" id="PS51369"/>
    </source>
</evidence>
<dbReference type="GO" id="GO:2000032">
    <property type="term" value="P:regulation of secondary shoot formation"/>
    <property type="evidence" value="ECO:0007669"/>
    <property type="project" value="TreeGrafter"/>
</dbReference>
<dbReference type="InterPro" id="IPR017888">
    <property type="entry name" value="CYC/TB1_R_domain"/>
</dbReference>
<comment type="subcellular location">
    <subcellularLocation>
        <location evidence="1">Nucleus</location>
    </subcellularLocation>
</comment>
<protein>
    <recommendedName>
        <fullName evidence="12">Cycloidea-like protein</fullName>
    </recommendedName>
</protein>
<evidence type="ECO:0000313" key="11">
    <source>
        <dbReference type="Proteomes" id="UP001188597"/>
    </source>
</evidence>
<evidence type="ECO:0008006" key="12">
    <source>
        <dbReference type="Google" id="ProtNLM"/>
    </source>
</evidence>
<evidence type="ECO:0000256" key="5">
    <source>
        <dbReference type="ARBA" id="ARBA00023163"/>
    </source>
</evidence>
<evidence type="ECO:0000256" key="3">
    <source>
        <dbReference type="ARBA" id="ARBA00023015"/>
    </source>
</evidence>
<accession>A0AA88V7R5</accession>
<keyword evidence="11" id="KW-1185">Reference proteome</keyword>
<dbReference type="AlphaFoldDB" id="A0AA88V7R5"/>
<keyword evidence="3" id="KW-0805">Transcription regulation</keyword>
<dbReference type="InterPro" id="IPR005333">
    <property type="entry name" value="Transcription_factor_TCP"/>
</dbReference>
<evidence type="ECO:0000256" key="6">
    <source>
        <dbReference type="ARBA" id="ARBA00023242"/>
    </source>
</evidence>
<evidence type="ECO:0000259" key="9">
    <source>
        <dbReference type="PROSITE" id="PS51370"/>
    </source>
</evidence>
<dbReference type="Proteomes" id="UP001188597">
    <property type="component" value="Unassembled WGS sequence"/>
</dbReference>
<evidence type="ECO:0000256" key="4">
    <source>
        <dbReference type="ARBA" id="ARBA00023125"/>
    </source>
</evidence>
<proteinExistence type="predicted"/>
<feature type="region of interest" description="Disordered" evidence="7">
    <location>
        <begin position="196"/>
        <end position="217"/>
    </location>
</feature>
<sequence length="360" mass="40298">MFSSSNTSNSFPQLFSSIHVFPPAASPFFATHDGKGESFLDQHYHDLLEKRHCLLPASAAAQAIENDFTGRMVATNNGDLNNFLSKKKPMKKKDPKKSKIITAQGPRDRRVRLSIEISRKFFDLQDMLGFDKASKTLDWLLTKSNIAIKELTHIKRQSRTTTTNTAGGGNSSNTLSCTMISGNCEVVSSEKKPAAISVTKDEKARHPHQISAKESRAKARARARERTRAKMSITKLESPLNKVPDVINPIPIPANASRPWAEFETCKKLLPSFKVDNHHPIFSRVTLVNNEASSNDIVGESIVTNRPFKPSLIFGYQENLAISKDHSSFNNYSFNMVDNWDLCSTFTRLKPSRGIFEEQL</sequence>
<feature type="domain" description="R" evidence="9">
    <location>
        <begin position="213"/>
        <end position="230"/>
    </location>
</feature>
<dbReference type="PROSITE" id="PS51369">
    <property type="entry name" value="TCP"/>
    <property type="match status" value="1"/>
</dbReference>
<comment type="caution">
    <text evidence="10">The sequence shown here is derived from an EMBL/GenBank/DDBJ whole genome shotgun (WGS) entry which is preliminary data.</text>
</comment>
<dbReference type="PROSITE" id="PS51370">
    <property type="entry name" value="R"/>
    <property type="match status" value="1"/>
</dbReference>
<evidence type="ECO:0000256" key="7">
    <source>
        <dbReference type="SAM" id="MobiDB-lite"/>
    </source>
</evidence>
<feature type="domain" description="TCP" evidence="8">
    <location>
        <begin position="92"/>
        <end position="151"/>
    </location>
</feature>
<keyword evidence="5" id="KW-0804">Transcription</keyword>
<dbReference type="Pfam" id="PF03634">
    <property type="entry name" value="TCP"/>
    <property type="match status" value="1"/>
</dbReference>
<gene>
    <name evidence="10" type="ORF">RJ639_019283</name>
</gene>
<dbReference type="PANTHER" id="PTHR31072:SF224">
    <property type="entry name" value="TRANSCRIPTION FACTOR TCP1"/>
    <property type="match status" value="1"/>
</dbReference>
<dbReference type="GO" id="GO:0003700">
    <property type="term" value="F:DNA-binding transcription factor activity"/>
    <property type="evidence" value="ECO:0007669"/>
    <property type="project" value="InterPro"/>
</dbReference>
<keyword evidence="6" id="KW-0539">Nucleus</keyword>
<dbReference type="EMBL" id="JAVXUP010002432">
    <property type="protein sequence ID" value="KAK3003340.1"/>
    <property type="molecule type" value="Genomic_DNA"/>
</dbReference>
<keyword evidence="2" id="KW-0217">Developmental protein</keyword>
<reference evidence="10" key="1">
    <citation type="submission" date="2022-12" db="EMBL/GenBank/DDBJ databases">
        <title>Draft genome assemblies for two species of Escallonia (Escalloniales).</title>
        <authorList>
            <person name="Chanderbali A."/>
            <person name="Dervinis C."/>
            <person name="Anghel I."/>
            <person name="Soltis D."/>
            <person name="Soltis P."/>
            <person name="Zapata F."/>
        </authorList>
    </citation>
    <scope>NUCLEOTIDE SEQUENCE</scope>
    <source>
        <strain evidence="10">UCBG64.0493</strain>
        <tissue evidence="10">Leaf</tissue>
    </source>
</reference>
<dbReference type="GO" id="GO:0005634">
    <property type="term" value="C:nucleus"/>
    <property type="evidence" value="ECO:0007669"/>
    <property type="project" value="UniProtKB-SubCell"/>
</dbReference>